<feature type="domain" description="CBS" evidence="3">
    <location>
        <begin position="125"/>
        <end position="183"/>
    </location>
</feature>
<dbReference type="SUPFAM" id="SSF54631">
    <property type="entry name" value="CBS-domain pair"/>
    <property type="match status" value="1"/>
</dbReference>
<dbReference type="Pfam" id="PF00571">
    <property type="entry name" value="CBS"/>
    <property type="match status" value="2"/>
</dbReference>
<dbReference type="InterPro" id="IPR051257">
    <property type="entry name" value="Diverse_CBS-Domain"/>
</dbReference>
<reference evidence="4 5" key="1">
    <citation type="submission" date="2021-09" db="EMBL/GenBank/DDBJ databases">
        <title>Genomic insights and catalytic innovation underlie evolution of tropane alkaloids biosynthesis.</title>
        <authorList>
            <person name="Wang Y.-J."/>
            <person name="Tian T."/>
            <person name="Huang J.-P."/>
            <person name="Huang S.-X."/>
        </authorList>
    </citation>
    <scope>NUCLEOTIDE SEQUENCE [LARGE SCALE GENOMIC DNA]</scope>
    <source>
        <strain evidence="4">KIB-2018</strain>
        <tissue evidence="4">Leaf</tissue>
    </source>
</reference>
<keyword evidence="1 2" id="KW-0129">CBS domain</keyword>
<dbReference type="InterPro" id="IPR000644">
    <property type="entry name" value="CBS_dom"/>
</dbReference>
<evidence type="ECO:0000313" key="4">
    <source>
        <dbReference type="EMBL" id="KAJ8772576.1"/>
    </source>
</evidence>
<dbReference type="AlphaFoldDB" id="A0AAV8U192"/>
<evidence type="ECO:0000313" key="5">
    <source>
        <dbReference type="Proteomes" id="UP001159364"/>
    </source>
</evidence>
<evidence type="ECO:0000259" key="3">
    <source>
        <dbReference type="PROSITE" id="PS51371"/>
    </source>
</evidence>
<comment type="caution">
    <text evidence="4">The sequence shown here is derived from an EMBL/GenBank/DDBJ whole genome shotgun (WGS) entry which is preliminary data.</text>
</comment>
<dbReference type="SMART" id="SM00116">
    <property type="entry name" value="CBS"/>
    <property type="match status" value="2"/>
</dbReference>
<proteinExistence type="predicted"/>
<dbReference type="EMBL" id="JAIWQS010000002">
    <property type="protein sequence ID" value="KAJ8772576.1"/>
    <property type="molecule type" value="Genomic_DNA"/>
</dbReference>
<dbReference type="PANTHER" id="PTHR43080">
    <property type="entry name" value="CBS DOMAIN-CONTAINING PROTEIN CBSX3, MITOCHONDRIAL"/>
    <property type="match status" value="1"/>
</dbReference>
<feature type="domain" description="CBS" evidence="3">
    <location>
        <begin position="51"/>
        <end position="116"/>
    </location>
</feature>
<protein>
    <recommendedName>
        <fullName evidence="3">CBS domain-containing protein</fullName>
    </recommendedName>
</protein>
<dbReference type="PANTHER" id="PTHR43080:SF12">
    <property type="entry name" value="CYSTATHIONINE BETA-SYNTHASE (CBS) FAMILY PROTEIN"/>
    <property type="match status" value="1"/>
</dbReference>
<sequence>MQATIRRILRNSLGREMLEKKNLFSRFGCVTSSLLIPEKGLENITVADVLMTKGDDKTGSWLWCRTDDYVYDAVKNMAQNNIGSLVVLKPGDQEHIAGIMTERDYLRKIIAQGRSSKYTRVGEIMTDEKKLITVTSDTNIRQAMTLMTDHHIRHVPVIDGKIVGLISIVDVIRTVVDQQSGELKRLNEFIKGEYY</sequence>
<evidence type="ECO:0000256" key="1">
    <source>
        <dbReference type="ARBA" id="ARBA00023122"/>
    </source>
</evidence>
<organism evidence="4 5">
    <name type="scientific">Erythroxylum novogranatense</name>
    <dbReference type="NCBI Taxonomy" id="1862640"/>
    <lineage>
        <taxon>Eukaryota</taxon>
        <taxon>Viridiplantae</taxon>
        <taxon>Streptophyta</taxon>
        <taxon>Embryophyta</taxon>
        <taxon>Tracheophyta</taxon>
        <taxon>Spermatophyta</taxon>
        <taxon>Magnoliopsida</taxon>
        <taxon>eudicotyledons</taxon>
        <taxon>Gunneridae</taxon>
        <taxon>Pentapetalae</taxon>
        <taxon>rosids</taxon>
        <taxon>fabids</taxon>
        <taxon>Malpighiales</taxon>
        <taxon>Erythroxylaceae</taxon>
        <taxon>Erythroxylum</taxon>
    </lineage>
</organism>
<keyword evidence="5" id="KW-1185">Reference proteome</keyword>
<dbReference type="PROSITE" id="PS51371">
    <property type="entry name" value="CBS"/>
    <property type="match status" value="2"/>
</dbReference>
<dbReference type="Proteomes" id="UP001159364">
    <property type="component" value="Linkage Group LG02"/>
</dbReference>
<dbReference type="CDD" id="cd04623">
    <property type="entry name" value="CBS_pair_bac_euk"/>
    <property type="match status" value="1"/>
</dbReference>
<evidence type="ECO:0000256" key="2">
    <source>
        <dbReference type="PROSITE-ProRule" id="PRU00703"/>
    </source>
</evidence>
<gene>
    <name evidence="4" type="ORF">K2173_027753</name>
</gene>
<name>A0AAV8U192_9ROSI</name>
<dbReference type="Gene3D" id="3.10.580.10">
    <property type="entry name" value="CBS-domain"/>
    <property type="match status" value="1"/>
</dbReference>
<accession>A0AAV8U192</accession>
<dbReference type="InterPro" id="IPR044725">
    <property type="entry name" value="CBSX3_CBS_dom"/>
</dbReference>
<dbReference type="InterPro" id="IPR046342">
    <property type="entry name" value="CBS_dom_sf"/>
</dbReference>